<dbReference type="AlphaFoldDB" id="A0AAJ2H2T4"/>
<comment type="caution">
    <text evidence="1">The sequence shown here is derived from an EMBL/GenBank/DDBJ whole genome shotgun (WGS) entry which is preliminary data.</text>
</comment>
<dbReference type="EMBL" id="JAVLSF010000105">
    <property type="protein sequence ID" value="MDR9777683.1"/>
    <property type="molecule type" value="Genomic_DNA"/>
</dbReference>
<sequence length="310" mass="33657">MVENTTNSVLLYDNVGRLSLSSTVLAYNKGGKSCRYGVANPSVALKDLKTSTVSAALNAVKLPSTTGSQDDVCDLPGHIYAASMNKFVNVSNVAFSTLLNNLTPLKDGTLPFYLPKPKLAGTSAISLIDAAERSCSTNDQRGVLRSIESTGSNVASNNTCDIGSIEISNLYAADVNTVNASASERIKLYEKNIKFYEDLLASGDLDSKVVNRYKQFLSEDQAGLKAFKESLAYRQAYANIFEVSTAQERYSADQTSTTFEKFADDKYDVIVESLGRGSQLFINNKDQALLDKQQASNISCVWNPALKQIL</sequence>
<proteinExistence type="predicted"/>
<evidence type="ECO:0000313" key="2">
    <source>
        <dbReference type="Proteomes" id="UP001268610"/>
    </source>
</evidence>
<reference evidence="1" key="1">
    <citation type="submission" date="2023-04" db="EMBL/GenBank/DDBJ databases">
        <title>Genomic characterization of faba bean (Vicia faba) microsymbionts in Mexican soils.</title>
        <authorList>
            <person name="Rivera Orduna F.N."/>
            <person name="Guevara-Luna J."/>
            <person name="Yan J."/>
            <person name="Arroyo-Herrera I."/>
            <person name="Li Y."/>
            <person name="Vasquez-Murrieta M.S."/>
            <person name="Wang E.T."/>
        </authorList>
    </citation>
    <scope>NUCLEOTIDE SEQUENCE</scope>
    <source>
        <strain evidence="1">CH26</strain>
    </source>
</reference>
<evidence type="ECO:0000313" key="1">
    <source>
        <dbReference type="EMBL" id="MDR9777683.1"/>
    </source>
</evidence>
<dbReference type="Proteomes" id="UP001268610">
    <property type="component" value="Unassembled WGS sequence"/>
</dbReference>
<name>A0AAJ2H2T4_9HYPH</name>
<accession>A0AAJ2H2T4</accession>
<feature type="non-terminal residue" evidence="1">
    <location>
        <position position="310"/>
    </location>
</feature>
<protein>
    <submittedName>
        <fullName evidence="1">Uncharacterized protein</fullName>
    </submittedName>
</protein>
<gene>
    <name evidence="1" type="ORF">RJJ65_34695</name>
</gene>
<dbReference type="RefSeq" id="WP_310865884.1">
    <property type="nucleotide sequence ID" value="NZ_JAVLSF010000105.1"/>
</dbReference>
<organism evidence="1 2">
    <name type="scientific">Rhizobium hidalgonense</name>
    <dbReference type="NCBI Taxonomy" id="1538159"/>
    <lineage>
        <taxon>Bacteria</taxon>
        <taxon>Pseudomonadati</taxon>
        <taxon>Pseudomonadota</taxon>
        <taxon>Alphaproteobacteria</taxon>
        <taxon>Hyphomicrobiales</taxon>
        <taxon>Rhizobiaceae</taxon>
        <taxon>Rhizobium/Agrobacterium group</taxon>
        <taxon>Rhizobium</taxon>
    </lineage>
</organism>